<evidence type="ECO:0000313" key="4">
    <source>
        <dbReference type="Proteomes" id="UP000324767"/>
    </source>
</evidence>
<accession>A0A5M8PMB4</accession>
<reference evidence="3 4" key="1">
    <citation type="submission" date="2019-09" db="EMBL/GenBank/DDBJ databases">
        <title>The hologenome of the rock-dwelling lichen Lasallia pustulata.</title>
        <authorList>
            <person name="Greshake Tzovaras B."/>
            <person name="Segers F."/>
            <person name="Bicker A."/>
            <person name="Dal Grande F."/>
            <person name="Otte J."/>
            <person name="Hankeln T."/>
            <person name="Schmitt I."/>
            <person name="Ebersberger I."/>
        </authorList>
    </citation>
    <scope>NUCLEOTIDE SEQUENCE [LARGE SCALE GENOMIC DNA]</scope>
    <source>
        <strain evidence="3">A1-1</strain>
    </source>
</reference>
<dbReference type="AlphaFoldDB" id="A0A5M8PMB4"/>
<evidence type="ECO:0000256" key="1">
    <source>
        <dbReference type="SAM" id="MobiDB-lite"/>
    </source>
</evidence>
<sequence length="302" mass="33386">MARRKKHKPGWKQPQAKAQGKATLKSAPVSLDRSNLTEAATGIMATDSQANPLDDSARPTKRVKTTDSDADQSPQFADQYLRDSTNQKPGADSTQNQIDRALPDQLQPLRAKYDFVTMSIVSSSGIQQKVRSLLDHMAKLSFADPRAKPGVVILHAKGNVAGKMISIVEIAKREIEKERGCWWQYSSVHAENTELKELQVTKGPQTEKTLLENQEHHKDDADSGMDEAQQAMTDSKTADGPCPVEEEDYFESMGQGVPHEVVPLTEETEARKKIRSIPVMTTYMSRVPVAALKQAYGEQTNG</sequence>
<dbReference type="InterPro" id="IPR002775">
    <property type="entry name" value="DNA/RNA-bd_Alba-like"/>
</dbReference>
<dbReference type="GO" id="GO:0003676">
    <property type="term" value="F:nucleic acid binding"/>
    <property type="evidence" value="ECO:0007669"/>
    <property type="project" value="InterPro"/>
</dbReference>
<feature type="compositionally biased region" description="Basic residues" evidence="1">
    <location>
        <begin position="1"/>
        <end position="10"/>
    </location>
</feature>
<dbReference type="EMBL" id="VXIT01000009">
    <property type="protein sequence ID" value="KAA6410569.1"/>
    <property type="molecule type" value="Genomic_DNA"/>
</dbReference>
<feature type="region of interest" description="Disordered" evidence="1">
    <location>
        <begin position="1"/>
        <end position="75"/>
    </location>
</feature>
<name>A0A5M8PMB4_9LECA</name>
<dbReference type="Pfam" id="PF01918">
    <property type="entry name" value="Alba"/>
    <property type="match status" value="1"/>
</dbReference>
<feature type="domain" description="DNA/RNA-binding protein Alba-like" evidence="2">
    <location>
        <begin position="117"/>
        <end position="177"/>
    </location>
</feature>
<organism evidence="3 4">
    <name type="scientific">Lasallia pustulata</name>
    <dbReference type="NCBI Taxonomy" id="136370"/>
    <lineage>
        <taxon>Eukaryota</taxon>
        <taxon>Fungi</taxon>
        <taxon>Dikarya</taxon>
        <taxon>Ascomycota</taxon>
        <taxon>Pezizomycotina</taxon>
        <taxon>Lecanoromycetes</taxon>
        <taxon>OSLEUM clade</taxon>
        <taxon>Umbilicariomycetidae</taxon>
        <taxon>Umbilicariales</taxon>
        <taxon>Umbilicariaceae</taxon>
        <taxon>Lasallia</taxon>
    </lineage>
</organism>
<comment type="caution">
    <text evidence="3">The sequence shown here is derived from an EMBL/GenBank/DDBJ whole genome shotgun (WGS) entry which is preliminary data.</text>
</comment>
<dbReference type="Proteomes" id="UP000324767">
    <property type="component" value="Unassembled WGS sequence"/>
</dbReference>
<evidence type="ECO:0000313" key="3">
    <source>
        <dbReference type="EMBL" id="KAA6410569.1"/>
    </source>
</evidence>
<dbReference type="OrthoDB" id="424402at2759"/>
<proteinExistence type="predicted"/>
<gene>
    <name evidence="3" type="ORF">FRX48_05991</name>
</gene>
<evidence type="ECO:0000259" key="2">
    <source>
        <dbReference type="Pfam" id="PF01918"/>
    </source>
</evidence>
<protein>
    <recommendedName>
        <fullName evidence="2">DNA/RNA-binding protein Alba-like domain-containing protein</fullName>
    </recommendedName>
</protein>